<evidence type="ECO:0000259" key="1">
    <source>
        <dbReference type="Pfam" id="PF13657"/>
    </source>
</evidence>
<protein>
    <recommendedName>
        <fullName evidence="1">HipA N-terminal subdomain 1 domain-containing protein</fullName>
    </recommendedName>
</protein>
<evidence type="ECO:0000313" key="2">
    <source>
        <dbReference type="EMBL" id="SPS04804.1"/>
    </source>
</evidence>
<proteinExistence type="predicted"/>
<dbReference type="EMBL" id="LS423452">
    <property type="protein sequence ID" value="SPS04804.1"/>
    <property type="molecule type" value="Genomic_DNA"/>
</dbReference>
<dbReference type="Pfam" id="PF13657">
    <property type="entry name" value="Couple_hipA"/>
    <property type="match status" value="1"/>
</dbReference>
<dbReference type="NCBIfam" id="TIGR03071">
    <property type="entry name" value="couple_hipA"/>
    <property type="match status" value="1"/>
</dbReference>
<name>A0A2X0RB42_9PROT</name>
<feature type="domain" description="HipA N-terminal subdomain 1" evidence="1">
    <location>
        <begin position="1"/>
        <end position="33"/>
    </location>
</feature>
<dbReference type="AlphaFoldDB" id="A0A2X0RB42"/>
<sequence length="97" mass="11089">MRRLIAQQLQVSDQSDFALLDCIGGECIGAVTFLKSGQILPAPTVGHHQWRSYMSDLLNFQQYYNLGLWAPRVTTFNSQRAWSRIILVLLRHSNGRL</sequence>
<dbReference type="InterPro" id="IPR017508">
    <property type="entry name" value="HipA_N1"/>
</dbReference>
<reference evidence="2" key="1">
    <citation type="submission" date="2018-05" db="EMBL/GenBank/DDBJ databases">
        <authorList>
            <person name="Lanie J.A."/>
            <person name="Ng W.-L."/>
            <person name="Kazmierczak K.M."/>
            <person name="Andrzejewski T.M."/>
            <person name="Davidsen T.M."/>
            <person name="Wayne K.J."/>
            <person name="Tettelin H."/>
            <person name="Glass J.I."/>
            <person name="Rusch D."/>
            <person name="Podicherti R."/>
            <person name="Tsui H.-C.T."/>
            <person name="Winkler M.E."/>
        </authorList>
    </citation>
    <scope>NUCLEOTIDE SEQUENCE</scope>
    <source>
        <strain evidence="2">KNB</strain>
    </source>
</reference>
<gene>
    <name evidence="2" type="ORF">NITFAB_0393</name>
</gene>
<organism evidence="2">
    <name type="scientific">Candidatus Nitrotoga fabula</name>
    <dbReference type="NCBI Taxonomy" id="2182327"/>
    <lineage>
        <taxon>Bacteria</taxon>
        <taxon>Pseudomonadati</taxon>
        <taxon>Pseudomonadota</taxon>
        <taxon>Betaproteobacteria</taxon>
        <taxon>Nitrosomonadales</taxon>
        <taxon>Gallionellaceae</taxon>
        <taxon>Candidatus Nitrotoga</taxon>
    </lineage>
</organism>
<accession>A0A2X0RB42</accession>